<gene>
    <name evidence="2" type="ORF">H8F21_13950</name>
</gene>
<reference evidence="2 3" key="1">
    <citation type="submission" date="2020-08" db="EMBL/GenBank/DDBJ databases">
        <title>Description of novel Pseudomonas species.</title>
        <authorList>
            <person name="Duman M."/>
            <person name="Mulet M."/>
            <person name="Altun S."/>
            <person name="Saticioglu I.B."/>
            <person name="Lalucat J."/>
            <person name="Garcia-Valdes E."/>
        </authorList>
    </citation>
    <scope>NUCLEOTIDE SEQUENCE [LARGE SCALE GENOMIC DNA]</scope>
    <source>
        <strain evidence="2 3">P66</strain>
    </source>
</reference>
<feature type="transmembrane region" description="Helical" evidence="1">
    <location>
        <begin position="56"/>
        <end position="79"/>
    </location>
</feature>
<evidence type="ECO:0000313" key="3">
    <source>
        <dbReference type="Proteomes" id="UP000745663"/>
    </source>
</evidence>
<keyword evidence="1" id="KW-0812">Transmembrane</keyword>
<accession>A0ABS2BYH9</accession>
<evidence type="ECO:0000313" key="2">
    <source>
        <dbReference type="EMBL" id="MBM5458668.1"/>
    </source>
</evidence>
<name>A0ABS2BYH9_9PSED</name>
<evidence type="ECO:0000256" key="1">
    <source>
        <dbReference type="SAM" id="Phobius"/>
    </source>
</evidence>
<comment type="caution">
    <text evidence="2">The sequence shown here is derived from an EMBL/GenBank/DDBJ whole genome shotgun (WGS) entry which is preliminary data.</text>
</comment>
<dbReference type="Proteomes" id="UP000745663">
    <property type="component" value="Unassembled WGS sequence"/>
</dbReference>
<sequence>MKEVNRTFFGVLLLLASAMTGTAGYMAIMRTNQMVVDTVIAGSPNATQMAAAWPDIAFGLVLSTCTGTVLLALGGILALRSQLVWLVPAKPDRASSETNRRVAKSPL</sequence>
<proteinExistence type="predicted"/>
<dbReference type="EMBL" id="JACOPV010000008">
    <property type="protein sequence ID" value="MBM5458668.1"/>
    <property type="molecule type" value="Genomic_DNA"/>
</dbReference>
<keyword evidence="1" id="KW-1133">Transmembrane helix</keyword>
<keyword evidence="1" id="KW-0472">Membrane</keyword>
<protein>
    <submittedName>
        <fullName evidence="2">Uncharacterized protein</fullName>
    </submittedName>
</protein>
<keyword evidence="3" id="KW-1185">Reference proteome</keyword>
<dbReference type="RefSeq" id="WP_203584607.1">
    <property type="nucleotide sequence ID" value="NZ_JACOPV010000008.1"/>
</dbReference>
<feature type="transmembrane region" description="Helical" evidence="1">
    <location>
        <begin position="7"/>
        <end position="28"/>
    </location>
</feature>
<organism evidence="2 3">
    <name type="scientific">Pseudomonas arcuscaelestis</name>
    <dbReference type="NCBI Taxonomy" id="2710591"/>
    <lineage>
        <taxon>Bacteria</taxon>
        <taxon>Pseudomonadati</taxon>
        <taxon>Pseudomonadota</taxon>
        <taxon>Gammaproteobacteria</taxon>
        <taxon>Pseudomonadales</taxon>
        <taxon>Pseudomonadaceae</taxon>
        <taxon>Pseudomonas</taxon>
    </lineage>
</organism>